<dbReference type="AlphaFoldDB" id="U2Z7U1"/>
<dbReference type="GO" id="GO:0009055">
    <property type="term" value="F:electron transfer activity"/>
    <property type="evidence" value="ECO:0007669"/>
    <property type="project" value="InterPro"/>
</dbReference>
<protein>
    <recommendedName>
        <fullName evidence="3">Diheme cytochrome c-553</fullName>
    </recommendedName>
</protein>
<organism evidence="1 2">
    <name type="scientific">Limimaricola cinnabarinus LL-001</name>
    <dbReference type="NCBI Taxonomy" id="1337093"/>
    <lineage>
        <taxon>Bacteria</taxon>
        <taxon>Pseudomonadati</taxon>
        <taxon>Pseudomonadota</taxon>
        <taxon>Alphaproteobacteria</taxon>
        <taxon>Rhodobacterales</taxon>
        <taxon>Paracoccaceae</taxon>
        <taxon>Limimaricola</taxon>
    </lineage>
</organism>
<dbReference type="SUPFAM" id="SSF46626">
    <property type="entry name" value="Cytochrome c"/>
    <property type="match status" value="1"/>
</dbReference>
<dbReference type="STRING" id="1337093.MBELCI_3572"/>
<accession>U2Z7U1</accession>
<dbReference type="Proteomes" id="UP000016566">
    <property type="component" value="Unassembled WGS sequence"/>
</dbReference>
<keyword evidence="2" id="KW-1185">Reference proteome</keyword>
<dbReference type="InterPro" id="IPR036909">
    <property type="entry name" value="Cyt_c-like_dom_sf"/>
</dbReference>
<sequence length="51" mass="5709">MLAMPPFSWKLSDAQIADLLTYLRGTGDRRAGPISASQVAEMRDYLAEEEH</sequence>
<gene>
    <name evidence="1" type="ORF">MBELCI_3572</name>
</gene>
<comment type="caution">
    <text evidence="1">The sequence shown here is derived from an EMBL/GenBank/DDBJ whole genome shotgun (WGS) entry which is preliminary data.</text>
</comment>
<proteinExistence type="predicted"/>
<dbReference type="EMBL" id="BATB01000099">
    <property type="protein sequence ID" value="GAD57520.1"/>
    <property type="molecule type" value="Genomic_DNA"/>
</dbReference>
<evidence type="ECO:0000313" key="1">
    <source>
        <dbReference type="EMBL" id="GAD57520.1"/>
    </source>
</evidence>
<dbReference type="GO" id="GO:0020037">
    <property type="term" value="F:heme binding"/>
    <property type="evidence" value="ECO:0007669"/>
    <property type="project" value="InterPro"/>
</dbReference>
<evidence type="ECO:0000313" key="2">
    <source>
        <dbReference type="Proteomes" id="UP000016566"/>
    </source>
</evidence>
<reference evidence="1" key="1">
    <citation type="journal article" date="2013" name="Genome Announc.">
        <title>Draft Genome Sequence of Loktanella cinnabarina LL-001T, Isolated from Deep-Sea Floor Sediment.</title>
        <authorList>
            <person name="Nishi S."/>
            <person name="Tsubouchi T."/>
            <person name="Takaki Y."/>
            <person name="Koyanagi R."/>
            <person name="Satoh N."/>
            <person name="Maruyama T."/>
            <person name="Hatada Y."/>
        </authorList>
    </citation>
    <scope>NUCLEOTIDE SEQUENCE [LARGE SCALE GENOMIC DNA]</scope>
    <source>
        <strain evidence="1">LL-001</strain>
    </source>
</reference>
<name>U2Z7U1_9RHOB</name>
<evidence type="ECO:0008006" key="3">
    <source>
        <dbReference type="Google" id="ProtNLM"/>
    </source>
</evidence>
<dbReference type="Gene3D" id="1.10.760.10">
    <property type="entry name" value="Cytochrome c-like domain"/>
    <property type="match status" value="1"/>
</dbReference>